<feature type="region of interest" description="Disordered" evidence="1">
    <location>
        <begin position="87"/>
        <end position="106"/>
    </location>
</feature>
<organism evidence="2 3">
    <name type="scientific">Punica granatum</name>
    <name type="common">Pomegranate</name>
    <dbReference type="NCBI Taxonomy" id="22663"/>
    <lineage>
        <taxon>Eukaryota</taxon>
        <taxon>Viridiplantae</taxon>
        <taxon>Streptophyta</taxon>
        <taxon>Embryophyta</taxon>
        <taxon>Tracheophyta</taxon>
        <taxon>Spermatophyta</taxon>
        <taxon>Magnoliopsida</taxon>
        <taxon>eudicotyledons</taxon>
        <taxon>Gunneridae</taxon>
        <taxon>Pentapetalae</taxon>
        <taxon>rosids</taxon>
        <taxon>malvids</taxon>
        <taxon>Myrtales</taxon>
        <taxon>Lythraceae</taxon>
        <taxon>Punica</taxon>
    </lineage>
</organism>
<sequence>MLPKIMRSTPSDAWERIVQVHGPCRICRPAGQQLGRRAGPNGRVLGRVRRTGPDARALGREGNWAAGGRAGSGAEAGPNLRAKRVARSGLNPRRSGTGRIASAGLGRAGWAESAGLDLHKPKDGPSP</sequence>
<keyword evidence="3" id="KW-1185">Reference proteome</keyword>
<evidence type="ECO:0000313" key="3">
    <source>
        <dbReference type="Proteomes" id="UP000233551"/>
    </source>
</evidence>
<accession>A0A2I0HNM8</accession>
<dbReference type="EMBL" id="PGOL01006711">
    <property type="protein sequence ID" value="PKI33337.1"/>
    <property type="molecule type" value="Genomic_DNA"/>
</dbReference>
<proteinExistence type="predicted"/>
<gene>
    <name evidence="2" type="ORF">CRG98_046272</name>
</gene>
<protein>
    <submittedName>
        <fullName evidence="2">Uncharacterized protein</fullName>
    </submittedName>
</protein>
<evidence type="ECO:0000313" key="2">
    <source>
        <dbReference type="EMBL" id="PKI33337.1"/>
    </source>
</evidence>
<comment type="caution">
    <text evidence="2">The sequence shown here is derived from an EMBL/GenBank/DDBJ whole genome shotgun (WGS) entry which is preliminary data.</text>
</comment>
<feature type="region of interest" description="Disordered" evidence="1">
    <location>
        <begin position="31"/>
        <end position="79"/>
    </location>
</feature>
<evidence type="ECO:0000256" key="1">
    <source>
        <dbReference type="SAM" id="MobiDB-lite"/>
    </source>
</evidence>
<dbReference type="AlphaFoldDB" id="A0A2I0HNM8"/>
<dbReference type="Proteomes" id="UP000233551">
    <property type="component" value="Unassembled WGS sequence"/>
</dbReference>
<reference evidence="2 3" key="1">
    <citation type="submission" date="2017-11" db="EMBL/GenBank/DDBJ databases">
        <title>De-novo sequencing of pomegranate (Punica granatum L.) genome.</title>
        <authorList>
            <person name="Akparov Z."/>
            <person name="Amiraslanov A."/>
            <person name="Hajiyeva S."/>
            <person name="Abbasov M."/>
            <person name="Kaur K."/>
            <person name="Hamwieh A."/>
            <person name="Solovyev V."/>
            <person name="Salamov A."/>
            <person name="Braich B."/>
            <person name="Kosarev P."/>
            <person name="Mahmoud A."/>
            <person name="Hajiyev E."/>
            <person name="Babayeva S."/>
            <person name="Izzatullayeva V."/>
            <person name="Mammadov A."/>
            <person name="Mammadov A."/>
            <person name="Sharifova S."/>
            <person name="Ojaghi J."/>
            <person name="Eynullazada K."/>
            <person name="Bayramov B."/>
            <person name="Abdulazimova A."/>
            <person name="Shahmuradov I."/>
        </authorList>
    </citation>
    <scope>NUCLEOTIDE SEQUENCE [LARGE SCALE GENOMIC DNA]</scope>
    <source>
        <strain evidence="3">cv. AG2017</strain>
        <tissue evidence="2">Leaf</tissue>
    </source>
</reference>
<name>A0A2I0HNM8_PUNGR</name>